<dbReference type="AlphaFoldDB" id="A0A2H0X9Z0"/>
<dbReference type="PANTHER" id="PTHR43464:SF19">
    <property type="entry name" value="UBIQUINONE BIOSYNTHESIS O-METHYLTRANSFERASE, MITOCHONDRIAL"/>
    <property type="match status" value="1"/>
</dbReference>
<organism evidence="5 6">
    <name type="scientific">candidate division WWE3 bacterium CG08_land_8_20_14_0_20_41_15</name>
    <dbReference type="NCBI Taxonomy" id="1975086"/>
    <lineage>
        <taxon>Bacteria</taxon>
        <taxon>Katanobacteria</taxon>
    </lineage>
</organism>
<keyword evidence="2" id="KW-0808">Transferase</keyword>
<dbReference type="CDD" id="cd02440">
    <property type="entry name" value="AdoMet_MTases"/>
    <property type="match status" value="1"/>
</dbReference>
<dbReference type="Gene3D" id="3.40.50.150">
    <property type="entry name" value="Vaccinia Virus protein VP39"/>
    <property type="match status" value="1"/>
</dbReference>
<dbReference type="Proteomes" id="UP000231098">
    <property type="component" value="Unassembled WGS sequence"/>
</dbReference>
<evidence type="ECO:0000256" key="2">
    <source>
        <dbReference type="ARBA" id="ARBA00022679"/>
    </source>
</evidence>
<keyword evidence="1" id="KW-0489">Methyltransferase</keyword>
<protein>
    <recommendedName>
        <fullName evidence="4">Methyltransferase type 11 domain-containing protein</fullName>
    </recommendedName>
</protein>
<dbReference type="PANTHER" id="PTHR43464">
    <property type="entry name" value="METHYLTRANSFERASE"/>
    <property type="match status" value="1"/>
</dbReference>
<keyword evidence="3" id="KW-0949">S-adenosyl-L-methionine</keyword>
<evidence type="ECO:0000256" key="1">
    <source>
        <dbReference type="ARBA" id="ARBA00022603"/>
    </source>
</evidence>
<dbReference type="Pfam" id="PF08241">
    <property type="entry name" value="Methyltransf_11"/>
    <property type="match status" value="1"/>
</dbReference>
<evidence type="ECO:0000313" key="5">
    <source>
        <dbReference type="EMBL" id="PIS21655.1"/>
    </source>
</evidence>
<dbReference type="SUPFAM" id="SSF53335">
    <property type="entry name" value="S-adenosyl-L-methionine-dependent methyltransferases"/>
    <property type="match status" value="1"/>
</dbReference>
<dbReference type="GO" id="GO:0032259">
    <property type="term" value="P:methylation"/>
    <property type="evidence" value="ECO:0007669"/>
    <property type="project" value="UniProtKB-KW"/>
</dbReference>
<comment type="caution">
    <text evidence="5">The sequence shown here is derived from an EMBL/GenBank/DDBJ whole genome shotgun (WGS) entry which is preliminary data.</text>
</comment>
<dbReference type="InterPro" id="IPR013216">
    <property type="entry name" value="Methyltransf_11"/>
</dbReference>
<proteinExistence type="predicted"/>
<gene>
    <name evidence="5" type="ORF">COT51_01970</name>
</gene>
<feature type="domain" description="Methyltransferase type 11" evidence="4">
    <location>
        <begin position="50"/>
        <end position="144"/>
    </location>
</feature>
<reference evidence="6" key="1">
    <citation type="submission" date="2017-09" db="EMBL/GenBank/DDBJ databases">
        <title>Depth-based differentiation of microbial function through sediment-hosted aquifers and enrichment of novel symbionts in the deep terrestrial subsurface.</title>
        <authorList>
            <person name="Probst A.J."/>
            <person name="Ladd B."/>
            <person name="Jarett J.K."/>
            <person name="Geller-Mcgrath D.E."/>
            <person name="Sieber C.M.K."/>
            <person name="Emerson J.B."/>
            <person name="Anantharaman K."/>
            <person name="Thomas B.C."/>
            <person name="Malmstrom R."/>
            <person name="Stieglmeier M."/>
            <person name="Klingl A."/>
            <person name="Woyke T."/>
            <person name="Ryan C.M."/>
            <person name="Banfield J.F."/>
        </authorList>
    </citation>
    <scope>NUCLEOTIDE SEQUENCE [LARGE SCALE GENOMIC DNA]</scope>
</reference>
<evidence type="ECO:0000259" key="4">
    <source>
        <dbReference type="Pfam" id="PF08241"/>
    </source>
</evidence>
<evidence type="ECO:0000313" key="6">
    <source>
        <dbReference type="Proteomes" id="UP000231098"/>
    </source>
</evidence>
<accession>A0A2H0X9Z0</accession>
<name>A0A2H0X9Z0_UNCKA</name>
<evidence type="ECO:0000256" key="3">
    <source>
        <dbReference type="ARBA" id="ARBA00022691"/>
    </source>
</evidence>
<dbReference type="GO" id="GO:0008757">
    <property type="term" value="F:S-adenosylmethionine-dependent methyltransferase activity"/>
    <property type="evidence" value="ECO:0007669"/>
    <property type="project" value="InterPro"/>
</dbReference>
<dbReference type="EMBL" id="PEYV01000029">
    <property type="protein sequence ID" value="PIS21655.1"/>
    <property type="molecule type" value="Genomic_DNA"/>
</dbReference>
<dbReference type="InterPro" id="IPR029063">
    <property type="entry name" value="SAM-dependent_MTases_sf"/>
</dbReference>
<sequence>MKKDQKEFFDDLAAGDYAPLRSTGSFAVKRINKIVLDFVLGGVKTDARILELGCGKGPWTLLLLELGYKVTAVDFSPKSLKILEERARSFGFSDRLTTYEKDITKPLALSGFERVFCIDTLHHISNPAEVVLQMSRAVVTGGKVSVLEPNPFNLWWWIGAPLFDKYFDLSIESGMTKTSPQKLRGYFEKADITKIEILPLELFPMISPDRLPLIIKIENFLYRLPFVKNFSAINLCGGWKD</sequence>